<reference evidence="1 2" key="1">
    <citation type="submission" date="2020-08" db="EMBL/GenBank/DDBJ databases">
        <title>Sequencing the genomes of 1000 actinobacteria strains.</title>
        <authorList>
            <person name="Klenk H.-P."/>
        </authorList>
    </citation>
    <scope>NUCLEOTIDE SEQUENCE [LARGE SCALE GENOMIC DNA]</scope>
    <source>
        <strain evidence="1 2">DSM 44936</strain>
    </source>
</reference>
<evidence type="ECO:0000313" key="2">
    <source>
        <dbReference type="Proteomes" id="UP000555564"/>
    </source>
</evidence>
<keyword evidence="2" id="KW-1185">Reference proteome</keyword>
<dbReference type="PANTHER" id="PTHR12526">
    <property type="entry name" value="GLYCOSYLTRANSFERASE"/>
    <property type="match status" value="1"/>
</dbReference>
<dbReference type="SUPFAM" id="SSF53756">
    <property type="entry name" value="UDP-Glycosyltransferase/glycogen phosphorylase"/>
    <property type="match status" value="1"/>
</dbReference>
<dbReference type="EC" id="2.4.-.-" evidence="1"/>
<comment type="caution">
    <text evidence="1">The sequence shown here is derived from an EMBL/GenBank/DDBJ whole genome shotgun (WGS) entry which is preliminary data.</text>
</comment>
<sequence length="395" mass="42172">MAVRARGRPVSGLLVYAGGTRYDGVSGTDRHMADRLAGFTDVLYVDPPRPVTSGLRDPETGEAGHVLRAVRPGLWRLSPAAPPAAYRPGVDRLTAALSRRAVRGAARRLGRAVTAVVVAGSMDLIGVARGARTVRYVTDDLVAGASLIRMPAARLAAVERRMTARAGAVAVVSPDLADRVSRLGRTATLVPNGCDVSAYAGIEDAPLPDDLPAELADQPVAGFVGHVNARIDIALLEAVADNDTPLVLVGPVSAGYEPSRWPRLVERPNVHWVGRKAYEELPSYLRVMDVGLTPYTATAFNRASFPLKTLEYLAAGRGVVSTDLPATAWLAAGPLIPVARSPKEFAAAVAAELSVPRTPALVRRRREFAARHDWHQRVRLLADLLGMEIREVAGR</sequence>
<dbReference type="Gene3D" id="3.40.50.2000">
    <property type="entry name" value="Glycogen Phosphorylase B"/>
    <property type="match status" value="1"/>
</dbReference>
<name>A0A7X0IA86_9ACTN</name>
<organism evidence="1 2">
    <name type="scientific">Sphaerisporangium rubeum</name>
    <dbReference type="NCBI Taxonomy" id="321317"/>
    <lineage>
        <taxon>Bacteria</taxon>
        <taxon>Bacillati</taxon>
        <taxon>Actinomycetota</taxon>
        <taxon>Actinomycetes</taxon>
        <taxon>Streptosporangiales</taxon>
        <taxon>Streptosporangiaceae</taxon>
        <taxon>Sphaerisporangium</taxon>
    </lineage>
</organism>
<accession>A0A7X0IA86</accession>
<dbReference type="GO" id="GO:0016757">
    <property type="term" value="F:glycosyltransferase activity"/>
    <property type="evidence" value="ECO:0007669"/>
    <property type="project" value="UniProtKB-KW"/>
</dbReference>
<dbReference type="PANTHER" id="PTHR12526:SF600">
    <property type="entry name" value="GLYCOSYL TRANSFERASE GROUP 1"/>
    <property type="match status" value="1"/>
</dbReference>
<protein>
    <submittedName>
        <fullName evidence="1">Teichuronic acid biosynthesis glycosyltransferase TuaH</fullName>
        <ecNumber evidence="1">2.4.-.-</ecNumber>
    </submittedName>
</protein>
<evidence type="ECO:0000313" key="1">
    <source>
        <dbReference type="EMBL" id="MBB6471495.1"/>
    </source>
</evidence>
<gene>
    <name evidence="1" type="ORF">BJ992_000926</name>
</gene>
<dbReference type="RefSeq" id="WP_184978693.1">
    <property type="nucleotide sequence ID" value="NZ_JACHIU010000001.1"/>
</dbReference>
<keyword evidence="1" id="KW-0808">Transferase</keyword>
<keyword evidence="1" id="KW-0328">Glycosyltransferase</keyword>
<dbReference type="EMBL" id="JACHIU010000001">
    <property type="protein sequence ID" value="MBB6471495.1"/>
    <property type="molecule type" value="Genomic_DNA"/>
</dbReference>
<dbReference type="AlphaFoldDB" id="A0A7X0IA86"/>
<dbReference type="Proteomes" id="UP000555564">
    <property type="component" value="Unassembled WGS sequence"/>
</dbReference>
<proteinExistence type="predicted"/>
<dbReference type="Pfam" id="PF13692">
    <property type="entry name" value="Glyco_trans_1_4"/>
    <property type="match status" value="1"/>
</dbReference>